<dbReference type="SUPFAM" id="SSF103473">
    <property type="entry name" value="MFS general substrate transporter"/>
    <property type="match status" value="1"/>
</dbReference>
<dbReference type="NCBIfam" id="TIGR03716">
    <property type="entry name" value="R_switched_YkoY"/>
    <property type="match status" value="1"/>
</dbReference>
<reference evidence="7 8" key="1">
    <citation type="submission" date="2019-06" db="EMBL/GenBank/DDBJ databases">
        <title>Genome sequence of Ureibacillus terrenus.</title>
        <authorList>
            <person name="Maclea K.S."/>
            <person name="Simoes M."/>
        </authorList>
    </citation>
    <scope>NUCLEOTIDE SEQUENCE [LARGE SCALE GENOMIC DNA]</scope>
    <source>
        <strain evidence="7 8">ATCC BAA-384</strain>
    </source>
</reference>
<accession>A0A540V3J5</accession>
<feature type="transmembrane region" description="Helical" evidence="6">
    <location>
        <begin position="46"/>
        <end position="67"/>
    </location>
</feature>
<feature type="transmembrane region" description="Helical" evidence="6">
    <location>
        <begin position="229"/>
        <end position="248"/>
    </location>
</feature>
<keyword evidence="5 6" id="KW-0472">Membrane</keyword>
<dbReference type="PANTHER" id="PTHR30238">
    <property type="entry name" value="MEMBRANE BOUND PREDICTED REDOX MODULATOR"/>
    <property type="match status" value="1"/>
</dbReference>
<organism evidence="7 8">
    <name type="scientific">Ureibacillus terrenus</name>
    <dbReference type="NCBI Taxonomy" id="118246"/>
    <lineage>
        <taxon>Bacteria</taxon>
        <taxon>Bacillati</taxon>
        <taxon>Bacillota</taxon>
        <taxon>Bacilli</taxon>
        <taxon>Bacillales</taxon>
        <taxon>Caryophanaceae</taxon>
        <taxon>Ureibacillus</taxon>
    </lineage>
</organism>
<feature type="transmembrane region" description="Helical" evidence="6">
    <location>
        <begin position="111"/>
        <end position="140"/>
    </location>
</feature>
<feature type="transmembrane region" description="Helical" evidence="6">
    <location>
        <begin position="160"/>
        <end position="180"/>
    </location>
</feature>
<dbReference type="InterPro" id="IPR036259">
    <property type="entry name" value="MFS_trans_sf"/>
</dbReference>
<gene>
    <name evidence="7" type="ORF">FKZ59_04890</name>
</gene>
<dbReference type="InterPro" id="IPR005496">
    <property type="entry name" value="Integral_membrane_TerC"/>
</dbReference>
<name>A0A540V3J5_9BACL</name>
<keyword evidence="4 6" id="KW-1133">Transmembrane helix</keyword>
<dbReference type="RefSeq" id="WP_141601635.1">
    <property type="nucleotide sequence ID" value="NZ_JARMSC010000009.1"/>
</dbReference>
<feature type="transmembrane region" description="Helical" evidence="6">
    <location>
        <begin position="12"/>
        <end position="34"/>
    </location>
</feature>
<dbReference type="EMBL" id="VIGD01000005">
    <property type="protein sequence ID" value="TQE91320.1"/>
    <property type="molecule type" value="Genomic_DNA"/>
</dbReference>
<dbReference type="OrthoDB" id="9806211at2"/>
<evidence type="ECO:0000256" key="3">
    <source>
        <dbReference type="ARBA" id="ARBA00022692"/>
    </source>
</evidence>
<protein>
    <submittedName>
        <fullName evidence="7">TerC family protein</fullName>
    </submittedName>
</protein>
<comment type="subcellular location">
    <subcellularLocation>
        <location evidence="1">Membrane</location>
        <topology evidence="1">Multi-pass membrane protein</topology>
    </subcellularLocation>
</comment>
<feature type="transmembrane region" description="Helical" evidence="6">
    <location>
        <begin position="73"/>
        <end position="90"/>
    </location>
</feature>
<evidence type="ECO:0000256" key="5">
    <source>
        <dbReference type="ARBA" id="ARBA00023136"/>
    </source>
</evidence>
<evidence type="ECO:0000256" key="1">
    <source>
        <dbReference type="ARBA" id="ARBA00004141"/>
    </source>
</evidence>
<comment type="caution">
    <text evidence="7">The sequence shown here is derived from an EMBL/GenBank/DDBJ whole genome shotgun (WGS) entry which is preliminary data.</text>
</comment>
<dbReference type="Gene3D" id="1.20.1250.20">
    <property type="entry name" value="MFS general substrate transporter like domains"/>
    <property type="match status" value="1"/>
</dbReference>
<proteinExistence type="inferred from homology"/>
<dbReference type="Proteomes" id="UP000315753">
    <property type="component" value="Unassembled WGS sequence"/>
</dbReference>
<keyword evidence="8" id="KW-1185">Reference proteome</keyword>
<evidence type="ECO:0000256" key="4">
    <source>
        <dbReference type="ARBA" id="ARBA00022989"/>
    </source>
</evidence>
<evidence type="ECO:0000256" key="2">
    <source>
        <dbReference type="ARBA" id="ARBA00007511"/>
    </source>
</evidence>
<keyword evidence="3 6" id="KW-0812">Transmembrane</keyword>
<sequence>MEAIILEYLWVLVVLVMLEGLLAADNAVVMAVMVKHLPQDQQRKALFYGLFGAFIFRFVALFLITVLVNYWEIQAIGAAYLLFIAVKNIYEKKFKKEEQEKAIDQHLQKGKGLWATVLKVEFADIAFAVDSMLAAVAIAVTLPKVGDFHIGGINAGQFTVMFLGGIIGMVLMRFAAQWFVKLLNNYPELETAAFLIVGWVGIKLVVLTLSHQKVGVLPHDFPHSAPWEITFWVVLVSIALGGWITSVAKKKKHKKEGAKSGEGQL</sequence>
<dbReference type="GO" id="GO:0016020">
    <property type="term" value="C:membrane"/>
    <property type="evidence" value="ECO:0007669"/>
    <property type="project" value="UniProtKB-SubCell"/>
</dbReference>
<feature type="transmembrane region" description="Helical" evidence="6">
    <location>
        <begin position="192"/>
        <end position="209"/>
    </location>
</feature>
<dbReference type="AlphaFoldDB" id="A0A540V3J5"/>
<evidence type="ECO:0000256" key="6">
    <source>
        <dbReference type="SAM" id="Phobius"/>
    </source>
</evidence>
<dbReference type="PANTHER" id="PTHR30238:SF4">
    <property type="entry name" value="SLL1022 PROTEIN"/>
    <property type="match status" value="1"/>
</dbReference>
<dbReference type="Pfam" id="PF03741">
    <property type="entry name" value="TerC"/>
    <property type="match status" value="1"/>
</dbReference>
<dbReference type="InterPro" id="IPR022493">
    <property type="entry name" value="CHP03716_TM_YkoY"/>
</dbReference>
<comment type="similarity">
    <text evidence="2">Belongs to the TerC family.</text>
</comment>
<evidence type="ECO:0000313" key="8">
    <source>
        <dbReference type="Proteomes" id="UP000315753"/>
    </source>
</evidence>
<evidence type="ECO:0000313" key="7">
    <source>
        <dbReference type="EMBL" id="TQE91320.1"/>
    </source>
</evidence>